<evidence type="ECO:0000256" key="5">
    <source>
        <dbReference type="ARBA" id="ARBA00022552"/>
    </source>
</evidence>
<dbReference type="GO" id="GO:0003723">
    <property type="term" value="F:RNA binding"/>
    <property type="evidence" value="ECO:0007669"/>
    <property type="project" value="UniProtKB-KW"/>
</dbReference>
<evidence type="ECO:0000313" key="10">
    <source>
        <dbReference type="EMBL" id="KAA8893160.1"/>
    </source>
</evidence>
<dbReference type="Pfam" id="PF01138">
    <property type="entry name" value="RNase_PH"/>
    <property type="match status" value="1"/>
</dbReference>
<dbReference type="GO" id="GO:0071028">
    <property type="term" value="P:nuclear mRNA surveillance"/>
    <property type="evidence" value="ECO:0007669"/>
    <property type="project" value="TreeGrafter"/>
</dbReference>
<accession>A0A5J5ED51</accession>
<name>A0A5J5ED51_9PEZI</name>
<dbReference type="SUPFAM" id="SSF54211">
    <property type="entry name" value="Ribosomal protein S5 domain 2-like"/>
    <property type="match status" value="1"/>
</dbReference>
<evidence type="ECO:0000256" key="7">
    <source>
        <dbReference type="ARBA" id="ARBA00022884"/>
    </source>
</evidence>
<dbReference type="SUPFAM" id="SSF55666">
    <property type="entry name" value="Ribonuclease PH domain 2-like"/>
    <property type="match status" value="1"/>
</dbReference>
<feature type="domain" description="Exoribonuclease phosphorolytic" evidence="9">
    <location>
        <begin position="37"/>
        <end position="180"/>
    </location>
</feature>
<proteinExistence type="inferred from homology"/>
<keyword evidence="6" id="KW-0271">Exosome</keyword>
<dbReference type="InterPro" id="IPR020568">
    <property type="entry name" value="Ribosomal_Su5_D2-typ_SF"/>
</dbReference>
<dbReference type="InParanoid" id="A0A5J5ED51"/>
<keyword evidence="8" id="KW-0539">Nucleus</keyword>
<sequence>MAMADRRRINGPTGATVPPVFLEQTLALTAPRRAPDELRKIFLKTSLTPPATGSAFLELSAPSTLKLTASVYGPRPLPPSAGFSPHARLSAELKFAPFSTAGNRRGYVRDALERDLSTQLQVALARSVKTATYPKSGIDVFVTVLDCEGSIDDYNTLGIMQALAGAITCASAAIADAGIECVDLVSAGIAAAVGEQGSLVMDPSPLDGYDVKAAALVGYMAGRDEITLLWTKGELNIEGGDFESVVDKAVEVATQIRTVLNEAVKERVLAVGGVNS</sequence>
<dbReference type="AlphaFoldDB" id="A0A5J5ED51"/>
<dbReference type="GO" id="GO:0000176">
    <property type="term" value="C:nuclear exosome (RNase complex)"/>
    <property type="evidence" value="ECO:0007669"/>
    <property type="project" value="TreeGrafter"/>
</dbReference>
<dbReference type="EMBL" id="VXIS01000487">
    <property type="protein sequence ID" value="KAA8893160.1"/>
    <property type="molecule type" value="Genomic_DNA"/>
</dbReference>
<dbReference type="InterPro" id="IPR036345">
    <property type="entry name" value="ExoRNase_PH_dom2_sf"/>
</dbReference>
<evidence type="ECO:0000256" key="4">
    <source>
        <dbReference type="ARBA" id="ARBA00022490"/>
    </source>
</evidence>
<evidence type="ECO:0000256" key="3">
    <source>
        <dbReference type="ARBA" id="ARBA00006678"/>
    </source>
</evidence>
<dbReference type="GO" id="GO:0000177">
    <property type="term" value="C:cytoplasmic exosome (RNase complex)"/>
    <property type="evidence" value="ECO:0007669"/>
    <property type="project" value="TreeGrafter"/>
</dbReference>
<evidence type="ECO:0000256" key="2">
    <source>
        <dbReference type="ARBA" id="ARBA00004496"/>
    </source>
</evidence>
<evidence type="ECO:0000256" key="6">
    <source>
        <dbReference type="ARBA" id="ARBA00022835"/>
    </source>
</evidence>
<keyword evidence="7" id="KW-0694">RNA-binding</keyword>
<comment type="similarity">
    <text evidence="3">Belongs to the RNase PH family.</text>
</comment>
<evidence type="ECO:0000256" key="1">
    <source>
        <dbReference type="ARBA" id="ARBA00004123"/>
    </source>
</evidence>
<evidence type="ECO:0000313" key="11">
    <source>
        <dbReference type="Proteomes" id="UP000326924"/>
    </source>
</evidence>
<dbReference type="Proteomes" id="UP000326924">
    <property type="component" value="Unassembled WGS sequence"/>
</dbReference>
<dbReference type="FunCoup" id="A0A5J5ED51">
    <property type="interactions" value="151"/>
</dbReference>
<dbReference type="InterPro" id="IPR027408">
    <property type="entry name" value="PNPase/RNase_PH_dom_sf"/>
</dbReference>
<dbReference type="GO" id="GO:0005730">
    <property type="term" value="C:nucleolus"/>
    <property type="evidence" value="ECO:0007669"/>
    <property type="project" value="TreeGrafter"/>
</dbReference>
<dbReference type="PANTHER" id="PTHR11953:SF2">
    <property type="entry name" value="EXOSOME COMPLEX COMPONENT MTR3"/>
    <property type="match status" value="1"/>
</dbReference>
<reference evidence="10 11" key="1">
    <citation type="submission" date="2019-09" db="EMBL/GenBank/DDBJ databases">
        <title>Draft genome of the ectomycorrhizal ascomycete Sphaerosporella brunnea.</title>
        <authorList>
            <consortium name="DOE Joint Genome Institute"/>
            <person name="Benucci G.M."/>
            <person name="Marozzi G."/>
            <person name="Antonielli L."/>
            <person name="Sanchez S."/>
            <person name="Marco P."/>
            <person name="Wang X."/>
            <person name="Falini L.B."/>
            <person name="Barry K."/>
            <person name="Haridas S."/>
            <person name="Lipzen A."/>
            <person name="Labutti K."/>
            <person name="Grigoriev I.V."/>
            <person name="Murat C."/>
            <person name="Martin F."/>
            <person name="Albertini E."/>
            <person name="Donnini D."/>
            <person name="Bonito G."/>
        </authorList>
    </citation>
    <scope>NUCLEOTIDE SEQUENCE [LARGE SCALE GENOMIC DNA]</scope>
    <source>
        <strain evidence="10 11">Sb_GMNB300</strain>
    </source>
</reference>
<comment type="caution">
    <text evidence="10">The sequence shown here is derived from an EMBL/GenBank/DDBJ whole genome shotgun (WGS) entry which is preliminary data.</text>
</comment>
<keyword evidence="11" id="KW-1185">Reference proteome</keyword>
<evidence type="ECO:0000259" key="9">
    <source>
        <dbReference type="Pfam" id="PF01138"/>
    </source>
</evidence>
<comment type="subcellular location">
    <subcellularLocation>
        <location evidence="2">Cytoplasm</location>
    </subcellularLocation>
    <subcellularLocation>
        <location evidence="1">Nucleus</location>
    </subcellularLocation>
</comment>
<dbReference type="GO" id="GO:0071051">
    <property type="term" value="P:poly(A)-dependent snoRNA 3'-end processing"/>
    <property type="evidence" value="ECO:0007669"/>
    <property type="project" value="TreeGrafter"/>
</dbReference>
<protein>
    <submittedName>
        <fullName evidence="10">3' exoribonuclease family, domain 1-domain-containing protein</fullName>
    </submittedName>
</protein>
<dbReference type="GO" id="GO:0034475">
    <property type="term" value="P:U4 snRNA 3'-end processing"/>
    <property type="evidence" value="ECO:0007669"/>
    <property type="project" value="TreeGrafter"/>
</dbReference>
<dbReference type="GO" id="GO:0006364">
    <property type="term" value="P:rRNA processing"/>
    <property type="evidence" value="ECO:0007669"/>
    <property type="project" value="UniProtKB-KW"/>
</dbReference>
<gene>
    <name evidence="10" type="ORF">FN846DRAFT_821046</name>
</gene>
<keyword evidence="5" id="KW-0698">rRNA processing</keyword>
<dbReference type="CDD" id="cd11371">
    <property type="entry name" value="RNase_PH_MTR3"/>
    <property type="match status" value="1"/>
</dbReference>
<dbReference type="GO" id="GO:0016075">
    <property type="term" value="P:rRNA catabolic process"/>
    <property type="evidence" value="ECO:0007669"/>
    <property type="project" value="TreeGrafter"/>
</dbReference>
<dbReference type="InterPro" id="IPR001247">
    <property type="entry name" value="ExoRNase_PH_dom1"/>
</dbReference>
<dbReference type="InterPro" id="IPR050080">
    <property type="entry name" value="RNase_PH"/>
</dbReference>
<dbReference type="OrthoDB" id="2504340at2759"/>
<evidence type="ECO:0000256" key="8">
    <source>
        <dbReference type="ARBA" id="ARBA00023242"/>
    </source>
</evidence>
<dbReference type="Gene3D" id="3.30.230.70">
    <property type="entry name" value="GHMP Kinase, N-terminal domain"/>
    <property type="match status" value="1"/>
</dbReference>
<dbReference type="PANTHER" id="PTHR11953">
    <property type="entry name" value="EXOSOME COMPLEX COMPONENT"/>
    <property type="match status" value="1"/>
</dbReference>
<organism evidence="10 11">
    <name type="scientific">Sphaerosporella brunnea</name>
    <dbReference type="NCBI Taxonomy" id="1250544"/>
    <lineage>
        <taxon>Eukaryota</taxon>
        <taxon>Fungi</taxon>
        <taxon>Dikarya</taxon>
        <taxon>Ascomycota</taxon>
        <taxon>Pezizomycotina</taxon>
        <taxon>Pezizomycetes</taxon>
        <taxon>Pezizales</taxon>
        <taxon>Pyronemataceae</taxon>
        <taxon>Sphaerosporella</taxon>
    </lineage>
</organism>
<keyword evidence="4" id="KW-0963">Cytoplasm</keyword>